<keyword evidence="3" id="KW-1185">Reference proteome</keyword>
<name>A0ABQ7W6S7_SOLTU</name>
<comment type="caution">
    <text evidence="2">The sequence shown here is derived from an EMBL/GenBank/DDBJ whole genome shotgun (WGS) entry which is preliminary data.</text>
</comment>
<evidence type="ECO:0000259" key="1">
    <source>
        <dbReference type="Pfam" id="PF13456"/>
    </source>
</evidence>
<dbReference type="InterPro" id="IPR012337">
    <property type="entry name" value="RNaseH-like_sf"/>
</dbReference>
<dbReference type="PANTHER" id="PTHR47723">
    <property type="entry name" value="OS05G0353850 PROTEIN"/>
    <property type="match status" value="1"/>
</dbReference>
<organism evidence="2 3">
    <name type="scientific">Solanum tuberosum</name>
    <name type="common">Potato</name>
    <dbReference type="NCBI Taxonomy" id="4113"/>
    <lineage>
        <taxon>Eukaryota</taxon>
        <taxon>Viridiplantae</taxon>
        <taxon>Streptophyta</taxon>
        <taxon>Embryophyta</taxon>
        <taxon>Tracheophyta</taxon>
        <taxon>Spermatophyta</taxon>
        <taxon>Magnoliopsida</taxon>
        <taxon>eudicotyledons</taxon>
        <taxon>Gunneridae</taxon>
        <taxon>Pentapetalae</taxon>
        <taxon>asterids</taxon>
        <taxon>lamiids</taxon>
        <taxon>Solanales</taxon>
        <taxon>Solanaceae</taxon>
        <taxon>Solanoideae</taxon>
        <taxon>Solaneae</taxon>
        <taxon>Solanum</taxon>
    </lineage>
</organism>
<dbReference type="InterPro" id="IPR053151">
    <property type="entry name" value="RNase_H-like"/>
</dbReference>
<dbReference type="CDD" id="cd06222">
    <property type="entry name" value="RNase_H_like"/>
    <property type="match status" value="1"/>
</dbReference>
<evidence type="ECO:0000313" key="2">
    <source>
        <dbReference type="EMBL" id="KAH0776418.1"/>
    </source>
</evidence>
<dbReference type="InterPro" id="IPR002156">
    <property type="entry name" value="RNaseH_domain"/>
</dbReference>
<feature type="domain" description="RNase H type-1" evidence="1">
    <location>
        <begin position="55"/>
        <end position="152"/>
    </location>
</feature>
<evidence type="ECO:0000313" key="3">
    <source>
        <dbReference type="Proteomes" id="UP000826656"/>
    </source>
</evidence>
<sequence>MATLYVHPVYCQNSYLFPISRVEYRPIQLTETPVINRKPIFISWAFPPEGCIKINTDGSFMPNLGLAGFGGVARDDQGRWLGGFYGRLGMKATSSLTTELWAIHGGLILAKDNDLKKVIIETDSSEALKWLCMTGNVSKSHPRLRCYRKMQESYIRTWDCTNSYFETGK</sequence>
<accession>A0ABQ7W6S7</accession>
<gene>
    <name evidence="2" type="ORF">KY290_007829</name>
</gene>
<proteinExistence type="predicted"/>
<dbReference type="PANTHER" id="PTHR47723:SF13">
    <property type="entry name" value="PUTATIVE-RELATED"/>
    <property type="match status" value="1"/>
</dbReference>
<reference evidence="2 3" key="1">
    <citation type="journal article" date="2021" name="bioRxiv">
        <title>Chromosome-scale and haplotype-resolved genome assembly of a tetraploid potato cultivar.</title>
        <authorList>
            <person name="Sun H."/>
            <person name="Jiao W.-B."/>
            <person name="Krause K."/>
            <person name="Campoy J.A."/>
            <person name="Goel M."/>
            <person name="Folz-Donahue K."/>
            <person name="Kukat C."/>
            <person name="Huettel B."/>
            <person name="Schneeberger K."/>
        </authorList>
    </citation>
    <scope>NUCLEOTIDE SEQUENCE [LARGE SCALE GENOMIC DNA]</scope>
    <source>
        <strain evidence="2">SolTubOtavaFocal</strain>
        <tissue evidence="2">Leaves</tissue>
    </source>
</reference>
<dbReference type="Gene3D" id="3.30.420.10">
    <property type="entry name" value="Ribonuclease H-like superfamily/Ribonuclease H"/>
    <property type="match status" value="1"/>
</dbReference>
<dbReference type="InterPro" id="IPR044730">
    <property type="entry name" value="RNase_H-like_dom_plant"/>
</dbReference>
<dbReference type="Pfam" id="PF13456">
    <property type="entry name" value="RVT_3"/>
    <property type="match status" value="1"/>
</dbReference>
<dbReference type="SUPFAM" id="SSF53098">
    <property type="entry name" value="Ribonuclease H-like"/>
    <property type="match status" value="1"/>
</dbReference>
<dbReference type="EMBL" id="JAIVGD010000003">
    <property type="protein sequence ID" value="KAH0776418.1"/>
    <property type="molecule type" value="Genomic_DNA"/>
</dbReference>
<protein>
    <recommendedName>
        <fullName evidence="1">RNase H type-1 domain-containing protein</fullName>
    </recommendedName>
</protein>
<dbReference type="InterPro" id="IPR036397">
    <property type="entry name" value="RNaseH_sf"/>
</dbReference>
<dbReference type="Proteomes" id="UP000826656">
    <property type="component" value="Unassembled WGS sequence"/>
</dbReference>